<feature type="non-terminal residue" evidence="4">
    <location>
        <position position="214"/>
    </location>
</feature>
<feature type="non-terminal residue" evidence="4">
    <location>
        <position position="1"/>
    </location>
</feature>
<name>A7RAF0_9PEZI</name>
<dbReference type="GO" id="GO:0005737">
    <property type="term" value="C:cytoplasm"/>
    <property type="evidence" value="ECO:0007669"/>
    <property type="project" value="TreeGrafter"/>
</dbReference>
<dbReference type="GO" id="GO:0043041">
    <property type="term" value="P:amino acid activation for nonribosomal peptide biosynthetic process"/>
    <property type="evidence" value="ECO:0007669"/>
    <property type="project" value="TreeGrafter"/>
</dbReference>
<dbReference type="AlphaFoldDB" id="A7RAF0"/>
<evidence type="ECO:0000256" key="2">
    <source>
        <dbReference type="ARBA" id="ARBA00022553"/>
    </source>
</evidence>
<sequence length="214" mass="22761">VIAGGAYVPNNNDRQASITTAIRTFGATYAHLTPTVSRLLDPKSAPGLRRVMFIGEKLTRSDVAPWSGGTTVCNTYGPAECTVTNTIAFIERGLVEPGPAEPGETGLGKVEDPSIGKGYGTITWVVHPTGDALAAIGQPGELWLEGPLVGQGYLGDSIKTAASFINDPPWLLKGSSNYPGRRGRLYRTGDIVFYNPNGSLQFVGRKDEQVKIRG</sequence>
<dbReference type="GO" id="GO:0044550">
    <property type="term" value="P:secondary metabolite biosynthetic process"/>
    <property type="evidence" value="ECO:0007669"/>
    <property type="project" value="TreeGrafter"/>
</dbReference>
<protein>
    <submittedName>
        <fullName evidence="4">Nonribosomal peptide synthetase</fullName>
    </submittedName>
</protein>
<dbReference type="EMBL" id="DQ486524">
    <property type="protein sequence ID" value="ABF29398.1"/>
    <property type="molecule type" value="Genomic_DNA"/>
</dbReference>
<accession>A7RAF0</accession>
<keyword evidence="1" id="KW-0596">Phosphopantetheine</keyword>
<dbReference type="InterPro" id="IPR042099">
    <property type="entry name" value="ANL_N_sf"/>
</dbReference>
<dbReference type="Pfam" id="PF00501">
    <property type="entry name" value="AMP-binding"/>
    <property type="match status" value="1"/>
</dbReference>
<feature type="domain" description="AMP-dependent synthetase/ligase" evidence="3">
    <location>
        <begin position="8"/>
        <end position="154"/>
    </location>
</feature>
<organism evidence="4">
    <name type="scientific">Xylaria sp. BCC 1067</name>
    <dbReference type="NCBI Taxonomy" id="167374"/>
    <lineage>
        <taxon>Eukaryota</taxon>
        <taxon>Fungi</taxon>
        <taxon>Dikarya</taxon>
        <taxon>Ascomycota</taxon>
        <taxon>Pezizomycotina</taxon>
        <taxon>Sordariomycetes</taxon>
        <taxon>Xylariomycetidae</taxon>
        <taxon>Xylariales</taxon>
        <taxon>Xylariaceae</taxon>
        <taxon>Xylaria</taxon>
    </lineage>
</organism>
<evidence type="ECO:0000259" key="3">
    <source>
        <dbReference type="Pfam" id="PF00501"/>
    </source>
</evidence>
<dbReference type="PANTHER" id="PTHR45527:SF1">
    <property type="entry name" value="FATTY ACID SYNTHASE"/>
    <property type="match status" value="1"/>
</dbReference>
<dbReference type="Gene3D" id="3.40.50.12780">
    <property type="entry name" value="N-terminal domain of ligase-like"/>
    <property type="match status" value="1"/>
</dbReference>
<keyword evidence="2" id="KW-0597">Phosphoprotein</keyword>
<evidence type="ECO:0000313" key="4">
    <source>
        <dbReference type="EMBL" id="ABF29398.1"/>
    </source>
</evidence>
<dbReference type="PANTHER" id="PTHR45527">
    <property type="entry name" value="NONRIBOSOMAL PEPTIDE SYNTHETASE"/>
    <property type="match status" value="1"/>
</dbReference>
<dbReference type="GO" id="GO:0031177">
    <property type="term" value="F:phosphopantetheine binding"/>
    <property type="evidence" value="ECO:0007669"/>
    <property type="project" value="TreeGrafter"/>
</dbReference>
<evidence type="ECO:0000256" key="1">
    <source>
        <dbReference type="ARBA" id="ARBA00022450"/>
    </source>
</evidence>
<proteinExistence type="predicted"/>
<dbReference type="InterPro" id="IPR000873">
    <property type="entry name" value="AMP-dep_synth/lig_dom"/>
</dbReference>
<dbReference type="SUPFAM" id="SSF56801">
    <property type="entry name" value="Acetyl-CoA synthetase-like"/>
    <property type="match status" value="1"/>
</dbReference>
<reference evidence="4" key="1">
    <citation type="journal article" date="2007" name="FEMS Microbiol. Lett.">
        <title>Detection of nonribosomal peptide synthetase genes in Xylaria sp. BCC1067 and cloning of XyNRPSA.</title>
        <authorList>
            <person name="Paungmoung P."/>
            <person name="Punya J."/>
            <person name="Pongpattanakitshote S."/>
            <person name="Jeamton W."/>
            <person name="Vichisoonthonkul T."/>
            <person name="Bhumiratana S."/>
            <person name="Tanticharoen M."/>
            <person name="Linne U."/>
            <person name="Marahiel M.A."/>
            <person name="Cheevadhanarak S."/>
        </authorList>
    </citation>
    <scope>NUCLEOTIDE SEQUENCE</scope>
    <source>
        <strain evidence="4">XyA2-A8</strain>
    </source>
</reference>